<evidence type="ECO:0000256" key="7">
    <source>
        <dbReference type="ARBA" id="ARBA00022858"/>
    </source>
</evidence>
<feature type="signal peptide" evidence="13">
    <location>
        <begin position="1"/>
        <end position="16"/>
    </location>
</feature>
<dbReference type="SMART" id="SM00272">
    <property type="entry name" value="END"/>
    <property type="match status" value="2"/>
</dbReference>
<dbReference type="PANTHER" id="PTHR13874:SF11">
    <property type="entry name" value="ENDOTHELIN-3"/>
    <property type="match status" value="1"/>
</dbReference>
<feature type="chain" id="PRO_5047202789" description="Endothelin-3" evidence="13">
    <location>
        <begin position="17"/>
        <end position="222"/>
    </location>
</feature>
<evidence type="ECO:0000313" key="15">
    <source>
        <dbReference type="Proteomes" id="UP000694923"/>
    </source>
</evidence>
<keyword evidence="7" id="KW-0838">Vasoactive</keyword>
<dbReference type="InterPro" id="IPR001928">
    <property type="entry name" value="Endothln-like_toxin"/>
</dbReference>
<keyword evidence="15" id="KW-1185">Reference proteome</keyword>
<dbReference type="PROSITE" id="PS00270">
    <property type="entry name" value="ENDOTHELIN"/>
    <property type="match status" value="1"/>
</dbReference>
<comment type="function">
    <text evidence="1">Endothelins are endothelium-derived vasoconstrictor peptides.</text>
</comment>
<feature type="domain" description="Endothelin-like toxin" evidence="14">
    <location>
        <begin position="161"/>
        <end position="182"/>
    </location>
</feature>
<proteinExistence type="inferred from homology"/>
<evidence type="ECO:0000256" key="12">
    <source>
        <dbReference type="SAM" id="MobiDB-lite"/>
    </source>
</evidence>
<keyword evidence="4" id="KW-0964">Secreted</keyword>
<accession>A0ABM0SF87</accession>
<evidence type="ECO:0000313" key="16">
    <source>
        <dbReference type="RefSeq" id="XP_008591528.1"/>
    </source>
</evidence>
<evidence type="ECO:0000256" key="3">
    <source>
        <dbReference type="ARBA" id="ARBA00010959"/>
    </source>
</evidence>
<evidence type="ECO:0000256" key="2">
    <source>
        <dbReference type="ARBA" id="ARBA00004613"/>
    </source>
</evidence>
<dbReference type="PRINTS" id="PR00365">
    <property type="entry name" value="ENDOTHELIN"/>
</dbReference>
<feature type="domain" description="Endothelin-like toxin" evidence="14">
    <location>
        <begin position="99"/>
        <end position="120"/>
    </location>
</feature>
<feature type="region of interest" description="Disordered" evidence="12">
    <location>
        <begin position="181"/>
        <end position="222"/>
    </location>
</feature>
<keyword evidence="9" id="KW-0839">Vasoconstrictor</keyword>
<evidence type="ECO:0000256" key="6">
    <source>
        <dbReference type="ARBA" id="ARBA00022729"/>
    </source>
</evidence>
<dbReference type="RefSeq" id="XP_008591528.1">
    <property type="nucleotide sequence ID" value="XM_008593306.1"/>
</dbReference>
<keyword evidence="5" id="KW-0165">Cleavage on pair of basic residues</keyword>
<evidence type="ECO:0000256" key="9">
    <source>
        <dbReference type="ARBA" id="ARBA00023322"/>
    </source>
</evidence>
<feature type="compositionally biased region" description="Basic and acidic residues" evidence="12">
    <location>
        <begin position="193"/>
        <end position="205"/>
    </location>
</feature>
<sequence>MEPGLWLLFGLTVTSAAGLVPHPQPGDAGRTDRSQGPPAARSEGDWNNSKETVAGPGEGTMVPTAAQGVSPRSPGQEQGRGQSGVPVAKGGPAHHRARRCTCFTYKDKECVYYCHLDIIWINTPEQTVPYGLSNYRGRFRDKRSLGLISGSWKPSKEKHLRCVCVGRDDKACVRFCSQTPEVSSHSRTAGKPDSGEEGKARGSDRGRRRRRLKSRTDKASRL</sequence>
<comment type="similarity">
    <text evidence="3">Belongs to the endothelin/sarafotoxin family.</text>
</comment>
<evidence type="ECO:0000256" key="5">
    <source>
        <dbReference type="ARBA" id="ARBA00022685"/>
    </source>
</evidence>
<comment type="subcellular location">
    <subcellularLocation>
        <location evidence="2">Secreted</location>
    </subcellularLocation>
</comment>
<evidence type="ECO:0000256" key="13">
    <source>
        <dbReference type="SAM" id="SignalP"/>
    </source>
</evidence>
<gene>
    <name evidence="16" type="primary">EDN3</name>
</gene>
<dbReference type="GeneID" id="103608914"/>
<feature type="region of interest" description="Disordered" evidence="12">
    <location>
        <begin position="18"/>
        <end position="93"/>
    </location>
</feature>
<name>A0ABM0SF87_GALVR</name>
<dbReference type="PANTHER" id="PTHR13874">
    <property type="entry name" value="ENDOTHELIN"/>
    <property type="match status" value="1"/>
</dbReference>
<dbReference type="Pfam" id="PF00322">
    <property type="entry name" value="Endothelin"/>
    <property type="match status" value="1"/>
</dbReference>
<dbReference type="InterPro" id="IPR019764">
    <property type="entry name" value="Endothelin_toxin_CS"/>
</dbReference>
<dbReference type="Proteomes" id="UP000694923">
    <property type="component" value="Unplaced"/>
</dbReference>
<evidence type="ECO:0000259" key="14">
    <source>
        <dbReference type="SMART" id="SM00272"/>
    </source>
</evidence>
<keyword evidence="8" id="KW-1015">Disulfide bond</keyword>
<organism evidence="15 16">
    <name type="scientific">Galeopterus variegatus</name>
    <name type="common">Malayan flying lemur</name>
    <name type="synonym">Cynocephalus variegatus</name>
    <dbReference type="NCBI Taxonomy" id="482537"/>
    <lineage>
        <taxon>Eukaryota</taxon>
        <taxon>Metazoa</taxon>
        <taxon>Chordata</taxon>
        <taxon>Craniata</taxon>
        <taxon>Vertebrata</taxon>
        <taxon>Euteleostomi</taxon>
        <taxon>Mammalia</taxon>
        <taxon>Eutheria</taxon>
        <taxon>Euarchontoglires</taxon>
        <taxon>Dermoptera</taxon>
        <taxon>Cynocephalidae</taxon>
        <taxon>Galeopterus</taxon>
    </lineage>
</organism>
<evidence type="ECO:0000256" key="11">
    <source>
        <dbReference type="ARBA" id="ARBA00041850"/>
    </source>
</evidence>
<evidence type="ECO:0000256" key="8">
    <source>
        <dbReference type="ARBA" id="ARBA00023157"/>
    </source>
</evidence>
<protein>
    <recommendedName>
        <fullName evidence="10">Endothelin-3</fullName>
    </recommendedName>
    <alternativeName>
        <fullName evidence="11">Preproendothelin-3</fullName>
    </alternativeName>
</protein>
<evidence type="ECO:0000256" key="1">
    <source>
        <dbReference type="ARBA" id="ARBA00003023"/>
    </source>
</evidence>
<dbReference type="InterPro" id="IPR020475">
    <property type="entry name" value="Endothelin"/>
</dbReference>
<keyword evidence="6 13" id="KW-0732">Signal</keyword>
<evidence type="ECO:0000256" key="10">
    <source>
        <dbReference type="ARBA" id="ARBA00040198"/>
    </source>
</evidence>
<reference evidence="16" key="1">
    <citation type="submission" date="2025-08" db="UniProtKB">
        <authorList>
            <consortium name="RefSeq"/>
        </authorList>
    </citation>
    <scope>IDENTIFICATION</scope>
</reference>
<evidence type="ECO:0000256" key="4">
    <source>
        <dbReference type="ARBA" id="ARBA00022525"/>
    </source>
</evidence>